<comment type="caution">
    <text evidence="1">The sequence shown here is derived from an EMBL/GenBank/DDBJ whole genome shotgun (WGS) entry which is preliminary data.</text>
</comment>
<proteinExistence type="predicted"/>
<dbReference type="Pfam" id="PF06245">
    <property type="entry name" value="DUF1015"/>
    <property type="match status" value="1"/>
</dbReference>
<dbReference type="RefSeq" id="WP_253672132.1">
    <property type="nucleotide sequence ID" value="NZ_JAMTCP010000039.1"/>
</dbReference>
<dbReference type="PANTHER" id="PTHR36454:SF1">
    <property type="entry name" value="DUF1015 DOMAIN-CONTAINING PROTEIN"/>
    <property type="match status" value="1"/>
</dbReference>
<name>A0ABT1I0L4_STRSD</name>
<accession>A0ABT1I0L4</accession>
<evidence type="ECO:0000313" key="1">
    <source>
        <dbReference type="EMBL" id="MCP2261296.1"/>
    </source>
</evidence>
<keyword evidence="2" id="KW-1185">Reference proteome</keyword>
<dbReference type="EMBL" id="JAMTCP010000039">
    <property type="protein sequence ID" value="MCP2261296.1"/>
    <property type="molecule type" value="Genomic_DNA"/>
</dbReference>
<dbReference type="InterPro" id="IPR008323">
    <property type="entry name" value="UCP033563"/>
</dbReference>
<evidence type="ECO:0000313" key="2">
    <source>
        <dbReference type="Proteomes" id="UP001205311"/>
    </source>
</evidence>
<dbReference type="Proteomes" id="UP001205311">
    <property type="component" value="Unassembled WGS sequence"/>
</dbReference>
<dbReference type="PANTHER" id="PTHR36454">
    <property type="entry name" value="LMO2823 PROTEIN"/>
    <property type="match status" value="1"/>
</dbReference>
<gene>
    <name evidence="1" type="ORF">LX15_005017</name>
</gene>
<reference evidence="1 2" key="1">
    <citation type="submission" date="2022-06" db="EMBL/GenBank/DDBJ databases">
        <title>Genomic Encyclopedia of Archaeal and Bacterial Type Strains, Phase II (KMG-II): from individual species to whole genera.</title>
        <authorList>
            <person name="Goeker M."/>
        </authorList>
    </citation>
    <scope>NUCLEOTIDE SEQUENCE [LARGE SCALE GENOMIC DNA]</scope>
    <source>
        <strain evidence="1 2">DSM 40477</strain>
    </source>
</reference>
<sequence>MARGAVRPLRTAWVVRDAVPGPDVDEFAGPEQVRAALAAEGTAAPDTLLAVQHPHRTPLAIAGGFDLAAALPMARTTLARLRATHYRRADDVVAPYAVTGPDGSATGVLCLVDPAAVGADGLARVRHTEEVYPEVVAERATVLKGLGCATSAAMLVPTAGGDALTEAVRQATQGVGAPAVSTVDSGGREHRLWLLGPGPERDAVLAAAAAHPLLVADGNHRVAAAAAAGLGGMLALVTGGPDLHIGSIHRVLRGTGRTPESLVEAWRSAGLTLRLTRPHLPQRPGHVVAVTRAGAVEIELPPPGPAEDQPRIDHSVVERLLLADALGVDPAGPQVRALPAPQLPDPARLPDDAEALLLLAPVPYADVLGVHARHRTMPRKATYFTPKPRSGLLLADLTA</sequence>
<organism evidence="1 2">
    <name type="scientific">Streptoalloteichus tenebrarius (strain ATCC 17920 / DSM 40477 / JCM 4838 / CBS 697.72 / NBRC 16177 / NCIMB 11028 / NRRL B-12390 / A12253. 1 / ISP 5477)</name>
    <name type="common">Streptomyces tenebrarius</name>
    <dbReference type="NCBI Taxonomy" id="1933"/>
    <lineage>
        <taxon>Bacteria</taxon>
        <taxon>Bacillati</taxon>
        <taxon>Actinomycetota</taxon>
        <taxon>Actinomycetes</taxon>
        <taxon>Pseudonocardiales</taxon>
        <taxon>Pseudonocardiaceae</taxon>
        <taxon>Streptoalloteichus</taxon>
    </lineage>
</organism>
<protein>
    <submittedName>
        <fullName evidence="1">Uncharacterized conserved protein, DUF1015 family</fullName>
    </submittedName>
</protein>